<feature type="domain" description="Bacterial bifunctional deaminase-reductase C-terminal" evidence="1">
    <location>
        <begin position="3"/>
        <end position="179"/>
    </location>
</feature>
<evidence type="ECO:0000313" key="2">
    <source>
        <dbReference type="EMBL" id="AUD04659.1"/>
    </source>
</evidence>
<accession>A0A2K8Z4B8</accession>
<reference evidence="2 3" key="1">
    <citation type="submission" date="2017-11" db="EMBL/GenBank/DDBJ databases">
        <title>Taxonomic description and genome sequences of Spirosoma HA7 sp. nov., isolated from pollen microhabitat of Corylus avellana.</title>
        <authorList>
            <person name="Ambika Manirajan B."/>
            <person name="Suarez C."/>
            <person name="Ratering S."/>
            <person name="Geissler-Plaum R."/>
            <person name="Cardinale M."/>
            <person name="Sylvia S."/>
        </authorList>
    </citation>
    <scope>NUCLEOTIDE SEQUENCE [LARGE SCALE GENOMIC DNA]</scope>
    <source>
        <strain evidence="2 3">HA7</strain>
    </source>
</reference>
<dbReference type="InterPro" id="IPR050765">
    <property type="entry name" value="Riboflavin_Biosynth_HTPR"/>
</dbReference>
<dbReference type="AlphaFoldDB" id="A0A2K8Z4B8"/>
<dbReference type="EMBL" id="CP025096">
    <property type="protein sequence ID" value="AUD04659.1"/>
    <property type="molecule type" value="Genomic_DNA"/>
</dbReference>
<dbReference type="RefSeq" id="WP_100990724.1">
    <property type="nucleotide sequence ID" value="NZ_CP025096.1"/>
</dbReference>
<proteinExistence type="predicted"/>
<evidence type="ECO:0000313" key="3">
    <source>
        <dbReference type="Proteomes" id="UP000232883"/>
    </source>
</evidence>
<sequence length="191" mass="21104">MRKIRVMEHISLDGVIQHEDGEDFEYGDWTAPYRSSAGLEAVVEAQGSRFDLLLGRRTYDIWADYWPKADNSPIANSLNGATKFVVTHRPDSLEWAPVEDLGADPIKSIRSLKSTDGPDLIVWGSSTLTSTLLNHGLVDEVVLLVYPVLLGRGKRFFSDSADPCELALVSTKVTSTGVLINTYRHVGSLRT</sequence>
<dbReference type="PANTHER" id="PTHR38011:SF2">
    <property type="entry name" value="BIFUNCTIONAL DEAMINASE-REDUCTASE DOMAIN PROTEIN"/>
    <property type="match status" value="1"/>
</dbReference>
<dbReference type="Pfam" id="PF01872">
    <property type="entry name" value="RibD_C"/>
    <property type="match status" value="1"/>
</dbReference>
<dbReference type="Proteomes" id="UP000232883">
    <property type="component" value="Chromosome"/>
</dbReference>
<dbReference type="InterPro" id="IPR024072">
    <property type="entry name" value="DHFR-like_dom_sf"/>
</dbReference>
<name>A0A2K8Z4B8_9BACT</name>
<evidence type="ECO:0000259" key="1">
    <source>
        <dbReference type="Pfam" id="PF01872"/>
    </source>
</evidence>
<dbReference type="GO" id="GO:0009231">
    <property type="term" value="P:riboflavin biosynthetic process"/>
    <property type="evidence" value="ECO:0007669"/>
    <property type="project" value="InterPro"/>
</dbReference>
<dbReference type="GO" id="GO:0008703">
    <property type="term" value="F:5-amino-6-(5-phosphoribosylamino)uracil reductase activity"/>
    <property type="evidence" value="ECO:0007669"/>
    <property type="project" value="InterPro"/>
</dbReference>
<dbReference type="SUPFAM" id="SSF53597">
    <property type="entry name" value="Dihydrofolate reductase-like"/>
    <property type="match status" value="1"/>
</dbReference>
<dbReference type="OrthoDB" id="195113at2"/>
<dbReference type="Gene3D" id="3.40.430.10">
    <property type="entry name" value="Dihydrofolate Reductase, subunit A"/>
    <property type="match status" value="1"/>
</dbReference>
<dbReference type="KEGG" id="spir:CWM47_24095"/>
<dbReference type="InterPro" id="IPR002734">
    <property type="entry name" value="RibDG_C"/>
</dbReference>
<dbReference type="PANTHER" id="PTHR38011">
    <property type="entry name" value="DIHYDROFOLATE REDUCTASE FAMILY PROTEIN (AFU_ORTHOLOGUE AFUA_8G06820)"/>
    <property type="match status" value="1"/>
</dbReference>
<keyword evidence="3" id="KW-1185">Reference proteome</keyword>
<organism evidence="2 3">
    <name type="scientific">Spirosoma pollinicola</name>
    <dbReference type="NCBI Taxonomy" id="2057025"/>
    <lineage>
        <taxon>Bacteria</taxon>
        <taxon>Pseudomonadati</taxon>
        <taxon>Bacteroidota</taxon>
        <taxon>Cytophagia</taxon>
        <taxon>Cytophagales</taxon>
        <taxon>Cytophagaceae</taxon>
        <taxon>Spirosoma</taxon>
    </lineage>
</organism>
<protein>
    <submittedName>
        <fullName evidence="2">Deaminase</fullName>
    </submittedName>
</protein>
<gene>
    <name evidence="2" type="ORF">CWM47_24095</name>
</gene>